<protein>
    <submittedName>
        <fullName evidence="2">Uncharacterized protein</fullName>
    </submittedName>
</protein>
<feature type="compositionally biased region" description="Basic and acidic residues" evidence="1">
    <location>
        <begin position="50"/>
        <end position="65"/>
    </location>
</feature>
<feature type="region of interest" description="Disordered" evidence="1">
    <location>
        <begin position="42"/>
        <end position="65"/>
    </location>
</feature>
<name>A0A2P5FHJ9_TREOI</name>
<dbReference type="EMBL" id="JXTC01000033">
    <property type="protein sequence ID" value="PON97271.1"/>
    <property type="molecule type" value="Genomic_DNA"/>
</dbReference>
<feature type="non-terminal residue" evidence="2">
    <location>
        <position position="65"/>
    </location>
</feature>
<dbReference type="Proteomes" id="UP000237000">
    <property type="component" value="Unassembled WGS sequence"/>
</dbReference>
<dbReference type="InParanoid" id="A0A2P5FHJ9"/>
<gene>
    <name evidence="2" type="ORF">TorRG33x02_070270</name>
</gene>
<reference evidence="3" key="1">
    <citation type="submission" date="2016-06" db="EMBL/GenBank/DDBJ databases">
        <title>Parallel loss of symbiosis genes in relatives of nitrogen-fixing non-legume Parasponia.</title>
        <authorList>
            <person name="Van Velzen R."/>
            <person name="Holmer R."/>
            <person name="Bu F."/>
            <person name="Rutten L."/>
            <person name="Van Zeijl A."/>
            <person name="Liu W."/>
            <person name="Santuari L."/>
            <person name="Cao Q."/>
            <person name="Sharma T."/>
            <person name="Shen D."/>
            <person name="Roswanjaya Y."/>
            <person name="Wardhani T."/>
            <person name="Kalhor M.S."/>
            <person name="Jansen J."/>
            <person name="Van den Hoogen J."/>
            <person name="Gungor B."/>
            <person name="Hartog M."/>
            <person name="Hontelez J."/>
            <person name="Verver J."/>
            <person name="Yang W.-C."/>
            <person name="Schijlen E."/>
            <person name="Repin R."/>
            <person name="Schilthuizen M."/>
            <person name="Schranz E."/>
            <person name="Heidstra R."/>
            <person name="Miyata K."/>
            <person name="Fedorova E."/>
            <person name="Kohlen W."/>
            <person name="Bisseling T."/>
            <person name="Smit S."/>
            <person name="Geurts R."/>
        </authorList>
    </citation>
    <scope>NUCLEOTIDE SEQUENCE [LARGE SCALE GENOMIC DNA]</scope>
    <source>
        <strain evidence="3">cv. RG33-2</strain>
    </source>
</reference>
<organism evidence="2 3">
    <name type="scientific">Trema orientale</name>
    <name type="common">Charcoal tree</name>
    <name type="synonym">Celtis orientalis</name>
    <dbReference type="NCBI Taxonomy" id="63057"/>
    <lineage>
        <taxon>Eukaryota</taxon>
        <taxon>Viridiplantae</taxon>
        <taxon>Streptophyta</taxon>
        <taxon>Embryophyta</taxon>
        <taxon>Tracheophyta</taxon>
        <taxon>Spermatophyta</taxon>
        <taxon>Magnoliopsida</taxon>
        <taxon>eudicotyledons</taxon>
        <taxon>Gunneridae</taxon>
        <taxon>Pentapetalae</taxon>
        <taxon>rosids</taxon>
        <taxon>fabids</taxon>
        <taxon>Rosales</taxon>
        <taxon>Cannabaceae</taxon>
        <taxon>Trema</taxon>
    </lineage>
</organism>
<keyword evidence="3" id="KW-1185">Reference proteome</keyword>
<proteinExistence type="predicted"/>
<evidence type="ECO:0000256" key="1">
    <source>
        <dbReference type="SAM" id="MobiDB-lite"/>
    </source>
</evidence>
<evidence type="ECO:0000313" key="2">
    <source>
        <dbReference type="EMBL" id="PON97271.1"/>
    </source>
</evidence>
<sequence>MDVEYFSGEDYYFEYYFSDEDENYSGYEYYFDEYYYHSLEDNEDENCSADDSRASDDESAHAHKN</sequence>
<accession>A0A2P5FHJ9</accession>
<comment type="caution">
    <text evidence="2">The sequence shown here is derived from an EMBL/GenBank/DDBJ whole genome shotgun (WGS) entry which is preliminary data.</text>
</comment>
<dbReference type="AlphaFoldDB" id="A0A2P5FHJ9"/>
<evidence type="ECO:0000313" key="3">
    <source>
        <dbReference type="Proteomes" id="UP000237000"/>
    </source>
</evidence>